<feature type="transmembrane region" description="Helical" evidence="1">
    <location>
        <begin position="46"/>
        <end position="67"/>
    </location>
</feature>
<accession>A0ABY4RZJ1</accession>
<organism evidence="2 3">
    <name type="scientific">Aquincola tertiaricarbonis</name>
    <dbReference type="NCBI Taxonomy" id="391953"/>
    <lineage>
        <taxon>Bacteria</taxon>
        <taxon>Pseudomonadati</taxon>
        <taxon>Pseudomonadota</taxon>
        <taxon>Betaproteobacteria</taxon>
        <taxon>Burkholderiales</taxon>
        <taxon>Sphaerotilaceae</taxon>
        <taxon>Aquincola</taxon>
    </lineage>
</organism>
<dbReference type="Proteomes" id="UP001056201">
    <property type="component" value="Chromosome 1"/>
</dbReference>
<feature type="transmembrane region" description="Helical" evidence="1">
    <location>
        <begin position="12"/>
        <end position="34"/>
    </location>
</feature>
<dbReference type="EMBL" id="CP097635">
    <property type="protein sequence ID" value="URI06361.1"/>
    <property type="molecule type" value="Genomic_DNA"/>
</dbReference>
<keyword evidence="3" id="KW-1185">Reference proteome</keyword>
<evidence type="ECO:0000313" key="2">
    <source>
        <dbReference type="EMBL" id="URI06361.1"/>
    </source>
</evidence>
<proteinExistence type="predicted"/>
<evidence type="ECO:0000313" key="3">
    <source>
        <dbReference type="Proteomes" id="UP001056201"/>
    </source>
</evidence>
<keyword evidence="1" id="KW-1133">Transmembrane helix</keyword>
<name>A0ABY4RZJ1_AQUTE</name>
<gene>
    <name evidence="2" type="ORF">MW290_10570</name>
</gene>
<dbReference type="RefSeq" id="WP_250194624.1">
    <property type="nucleotide sequence ID" value="NZ_CP097635.1"/>
</dbReference>
<reference evidence="2" key="1">
    <citation type="submission" date="2022-05" db="EMBL/GenBank/DDBJ databases">
        <title>An RpoN-dependent PEP-CTERM gene is involved in floc formation of an Aquincola tertiaricarbonis strain.</title>
        <authorList>
            <person name="Qiu D."/>
            <person name="Xia M."/>
        </authorList>
    </citation>
    <scope>NUCLEOTIDE SEQUENCE</scope>
    <source>
        <strain evidence="2">RN12</strain>
    </source>
</reference>
<keyword evidence="1" id="KW-0812">Transmembrane</keyword>
<sequence>MQVVGIPLRKPAFNEVTAATIMGAGLWVALVGLLKAGGHPLERPDAAALLLVMLWGCLSVRLGIDLAAGWRHRFVHLAVCGALLGLLQLARSFLA</sequence>
<feature type="transmembrane region" description="Helical" evidence="1">
    <location>
        <begin position="74"/>
        <end position="94"/>
    </location>
</feature>
<keyword evidence="1" id="KW-0472">Membrane</keyword>
<protein>
    <submittedName>
        <fullName evidence="2">Uncharacterized protein</fullName>
    </submittedName>
</protein>
<evidence type="ECO:0000256" key="1">
    <source>
        <dbReference type="SAM" id="Phobius"/>
    </source>
</evidence>